<evidence type="ECO:0000256" key="2">
    <source>
        <dbReference type="ARBA" id="ARBA00022525"/>
    </source>
</evidence>
<comment type="subcellular location">
    <subcellularLocation>
        <location evidence="1">Secreted</location>
    </subcellularLocation>
</comment>
<comment type="caution">
    <text evidence="4">The sequence shown here is derived from an EMBL/GenBank/DDBJ whole genome shotgun (WGS) entry which is preliminary data.</text>
</comment>
<dbReference type="Proteomes" id="UP001458880">
    <property type="component" value="Unassembled WGS sequence"/>
</dbReference>
<reference evidence="4 5" key="1">
    <citation type="journal article" date="2024" name="BMC Genomics">
        <title>De novo assembly and annotation of Popillia japonica's genome with initial clues to its potential as an invasive pest.</title>
        <authorList>
            <person name="Cucini C."/>
            <person name="Boschi S."/>
            <person name="Funari R."/>
            <person name="Cardaioli E."/>
            <person name="Iannotti N."/>
            <person name="Marturano G."/>
            <person name="Paoli F."/>
            <person name="Bruttini M."/>
            <person name="Carapelli A."/>
            <person name="Frati F."/>
            <person name="Nardi F."/>
        </authorList>
    </citation>
    <scope>NUCLEOTIDE SEQUENCE [LARGE SCALE GENOMIC DNA]</scope>
    <source>
        <strain evidence="4">DMR45628</strain>
    </source>
</reference>
<dbReference type="FunFam" id="3.40.33.10:FF:000010">
    <property type="entry name" value="Predicted protein"/>
    <property type="match status" value="1"/>
</dbReference>
<dbReference type="PRINTS" id="PR00837">
    <property type="entry name" value="V5TPXLIKE"/>
</dbReference>
<organism evidence="4 5">
    <name type="scientific">Popillia japonica</name>
    <name type="common">Japanese beetle</name>
    <dbReference type="NCBI Taxonomy" id="7064"/>
    <lineage>
        <taxon>Eukaryota</taxon>
        <taxon>Metazoa</taxon>
        <taxon>Ecdysozoa</taxon>
        <taxon>Arthropoda</taxon>
        <taxon>Hexapoda</taxon>
        <taxon>Insecta</taxon>
        <taxon>Pterygota</taxon>
        <taxon>Neoptera</taxon>
        <taxon>Endopterygota</taxon>
        <taxon>Coleoptera</taxon>
        <taxon>Polyphaga</taxon>
        <taxon>Scarabaeiformia</taxon>
        <taxon>Scarabaeidae</taxon>
        <taxon>Rutelinae</taxon>
        <taxon>Popillia</taxon>
    </lineage>
</organism>
<dbReference type="Gene3D" id="3.40.33.10">
    <property type="entry name" value="CAP"/>
    <property type="match status" value="1"/>
</dbReference>
<feature type="domain" description="SCP" evidence="3">
    <location>
        <begin position="139"/>
        <end position="278"/>
    </location>
</feature>
<dbReference type="EMBL" id="JASPKY010000407">
    <property type="protein sequence ID" value="KAK9701788.1"/>
    <property type="molecule type" value="Genomic_DNA"/>
</dbReference>
<dbReference type="SUPFAM" id="SSF55797">
    <property type="entry name" value="PR-1-like"/>
    <property type="match status" value="1"/>
</dbReference>
<evidence type="ECO:0000259" key="3">
    <source>
        <dbReference type="SMART" id="SM00198"/>
    </source>
</evidence>
<dbReference type="PANTHER" id="PTHR10334">
    <property type="entry name" value="CYSTEINE-RICH SECRETORY PROTEIN-RELATED"/>
    <property type="match status" value="1"/>
</dbReference>
<evidence type="ECO:0000313" key="4">
    <source>
        <dbReference type="EMBL" id="KAK9701788.1"/>
    </source>
</evidence>
<dbReference type="SMART" id="SM00198">
    <property type="entry name" value="SCP"/>
    <property type="match status" value="1"/>
</dbReference>
<evidence type="ECO:0000256" key="1">
    <source>
        <dbReference type="ARBA" id="ARBA00004613"/>
    </source>
</evidence>
<protein>
    <submittedName>
        <fullName evidence="4">Cysteine-rich secretory protein family</fullName>
    </submittedName>
</protein>
<proteinExistence type="predicted"/>
<dbReference type="GO" id="GO:0005576">
    <property type="term" value="C:extracellular region"/>
    <property type="evidence" value="ECO:0007669"/>
    <property type="project" value="UniProtKB-SubCell"/>
</dbReference>
<keyword evidence="2" id="KW-0964">Secreted</keyword>
<dbReference type="Pfam" id="PF00188">
    <property type="entry name" value="CAP"/>
    <property type="match status" value="1"/>
</dbReference>
<gene>
    <name evidence="4" type="ORF">QE152_g30350</name>
</gene>
<dbReference type="InterPro" id="IPR035940">
    <property type="entry name" value="CAP_sf"/>
</dbReference>
<keyword evidence="5" id="KW-1185">Reference proteome</keyword>
<name>A0AAW1JFB6_POPJA</name>
<accession>A0AAW1JFB6</accession>
<evidence type="ECO:0000313" key="5">
    <source>
        <dbReference type="Proteomes" id="UP001458880"/>
    </source>
</evidence>
<dbReference type="InterPro" id="IPR018244">
    <property type="entry name" value="Allrgn_V5/Tpx1_CS"/>
</dbReference>
<dbReference type="InterPro" id="IPR001283">
    <property type="entry name" value="CRISP-related"/>
</dbReference>
<dbReference type="InterPro" id="IPR034113">
    <property type="entry name" value="SCP_GAPR1-like"/>
</dbReference>
<dbReference type="CDD" id="cd05382">
    <property type="entry name" value="CAP_GAPR1-like"/>
    <property type="match status" value="1"/>
</dbReference>
<dbReference type="InterPro" id="IPR014044">
    <property type="entry name" value="CAP_dom"/>
</dbReference>
<dbReference type="PROSITE" id="PS01009">
    <property type="entry name" value="CRISP_1"/>
    <property type="match status" value="1"/>
</dbReference>
<dbReference type="AlphaFoldDB" id="A0AAW1JFB6"/>
<sequence>MDLPRIASHTSICQTATNIQMLTDFQSRVPASKRLLSASVPQEPQFAMLPSASNYQPSRRREEARTMQNLRRRMQALRVVHANRQESIEQATRSSNREDAVSEQQLDNRPHLLQKILTNRPVSMVLDISDLRTAWQDSDFITDCLCWHNVYRQRHSSPALTMSSELCHLAQTWANHLAHTNRFYYRNDKDIGQNLLCRQSNSLQNDVSGQEVASYWYSAVRQYDYGKEPDVLHANVNAGHFTQLVWASSKYFGVGKARSRSGKVLVVAHYAPAGNTSGAYKYNVLPPVMDCPALPQLPPPRFIISSESTETDSTGTSNST</sequence>